<keyword evidence="2" id="KW-1185">Reference proteome</keyword>
<comment type="caution">
    <text evidence="1">The sequence shown here is derived from an EMBL/GenBank/DDBJ whole genome shotgun (WGS) entry which is preliminary data.</text>
</comment>
<accession>A0AAD6I647</accession>
<sequence>MTTYTLPIEIFGPGTAPNHRSHWSCMISQTNNTDYGDFVQVEVIDDRKLWFSYTPRYGTKIVDRQAVGMCKIVDLNPQERRRAIEVVEGVAPPIDGVKRCQDWRFDALIWLKSEDLVNDGTCAFWEGLIGKPAGEVTRVCGDLWVSLV</sequence>
<dbReference type="Proteomes" id="UP001219568">
    <property type="component" value="Unassembled WGS sequence"/>
</dbReference>
<evidence type="ECO:0000313" key="2">
    <source>
        <dbReference type="Proteomes" id="UP001219568"/>
    </source>
</evidence>
<dbReference type="EMBL" id="JAQJZL010000010">
    <property type="protein sequence ID" value="KAJ6034467.1"/>
    <property type="molecule type" value="Genomic_DNA"/>
</dbReference>
<dbReference type="AlphaFoldDB" id="A0AAD6I647"/>
<name>A0AAD6I647_PENCN</name>
<gene>
    <name evidence="1" type="ORF">N7460_008642</name>
</gene>
<evidence type="ECO:0000313" key="1">
    <source>
        <dbReference type="EMBL" id="KAJ6034467.1"/>
    </source>
</evidence>
<reference evidence="1" key="2">
    <citation type="submission" date="2023-01" db="EMBL/GenBank/DDBJ databases">
        <authorList>
            <person name="Petersen C."/>
        </authorList>
    </citation>
    <scope>NUCLEOTIDE SEQUENCE</scope>
    <source>
        <strain evidence="1">IBT 15450</strain>
    </source>
</reference>
<proteinExistence type="predicted"/>
<organism evidence="1 2">
    <name type="scientific">Penicillium canescens</name>
    <dbReference type="NCBI Taxonomy" id="5083"/>
    <lineage>
        <taxon>Eukaryota</taxon>
        <taxon>Fungi</taxon>
        <taxon>Dikarya</taxon>
        <taxon>Ascomycota</taxon>
        <taxon>Pezizomycotina</taxon>
        <taxon>Eurotiomycetes</taxon>
        <taxon>Eurotiomycetidae</taxon>
        <taxon>Eurotiales</taxon>
        <taxon>Aspergillaceae</taxon>
        <taxon>Penicillium</taxon>
    </lineage>
</organism>
<reference evidence="1" key="1">
    <citation type="journal article" date="2023" name="IMA Fungus">
        <title>Comparative genomic study of the Penicillium genus elucidates a diverse pangenome and 15 lateral gene transfer events.</title>
        <authorList>
            <person name="Petersen C."/>
            <person name="Sorensen T."/>
            <person name="Nielsen M.R."/>
            <person name="Sondergaard T.E."/>
            <person name="Sorensen J.L."/>
            <person name="Fitzpatrick D.A."/>
            <person name="Frisvad J.C."/>
            <person name="Nielsen K.L."/>
        </authorList>
    </citation>
    <scope>NUCLEOTIDE SEQUENCE</scope>
    <source>
        <strain evidence="1">IBT 15450</strain>
    </source>
</reference>
<protein>
    <submittedName>
        <fullName evidence="1">Uncharacterized protein</fullName>
    </submittedName>
</protein>